<name>A0AAV3GL91_ENTFL</name>
<protein>
    <submittedName>
        <fullName evidence="1">Uncharacterized protein</fullName>
    </submittedName>
</protein>
<gene>
    <name evidence="1" type="ORF">HMPREF1336_01462</name>
</gene>
<sequence length="43" mass="4971">MTKEEKIILIVRNSDFTYEELEKLPMSSIDSIYKAHVLEKNGG</sequence>
<reference evidence="1 2" key="1">
    <citation type="submission" date="2012-04" db="EMBL/GenBank/DDBJ databases">
        <authorList>
            <person name="Weinstock G."/>
            <person name="Sodergren E."/>
            <person name="Lobos E.A."/>
            <person name="Fulton L."/>
            <person name="Fulton R."/>
            <person name="Courtney L."/>
            <person name="Fronick C."/>
            <person name="O'Laughlin M."/>
            <person name="Godfrey J."/>
            <person name="Wilson R.M."/>
            <person name="Miner T."/>
            <person name="Farmer C."/>
            <person name="Delehaunty K."/>
            <person name="Cordes M."/>
            <person name="Minx P."/>
            <person name="Tomlinson C."/>
            <person name="Chen J."/>
            <person name="Wollam A."/>
            <person name="Pepin K.H."/>
            <person name="Bhonagiri V."/>
            <person name="Zhang X."/>
            <person name="Suruliraj S."/>
            <person name="Warren W."/>
            <person name="Mitreva M."/>
            <person name="Mardis E.R."/>
            <person name="Wilson R.K."/>
        </authorList>
    </citation>
    <scope>NUCLEOTIDE SEQUENCE [LARGE SCALE GENOMIC DNA]</scope>
    <source>
        <strain evidence="1 2">ERV63</strain>
    </source>
</reference>
<evidence type="ECO:0000313" key="2">
    <source>
        <dbReference type="Proteomes" id="UP000004117"/>
    </source>
</evidence>
<dbReference type="Proteomes" id="UP000004117">
    <property type="component" value="Unassembled WGS sequence"/>
</dbReference>
<dbReference type="EMBL" id="ALZR01000041">
    <property type="protein sequence ID" value="EJV17402.1"/>
    <property type="molecule type" value="Genomic_DNA"/>
</dbReference>
<dbReference type="RefSeq" id="WP_000159353.1">
    <property type="nucleotide sequence ID" value="NZ_JH805702.1"/>
</dbReference>
<dbReference type="AlphaFoldDB" id="A0AAV3GL91"/>
<comment type="caution">
    <text evidence="1">The sequence shown here is derived from an EMBL/GenBank/DDBJ whole genome shotgun (WGS) entry which is preliminary data.</text>
</comment>
<organism evidence="1 2">
    <name type="scientific">Enterococcus faecalis ERV63</name>
    <dbReference type="NCBI Taxonomy" id="1134793"/>
    <lineage>
        <taxon>Bacteria</taxon>
        <taxon>Bacillati</taxon>
        <taxon>Bacillota</taxon>
        <taxon>Bacilli</taxon>
        <taxon>Lactobacillales</taxon>
        <taxon>Enterococcaceae</taxon>
        <taxon>Enterococcus</taxon>
    </lineage>
</organism>
<proteinExistence type="predicted"/>
<accession>A0AAV3GL91</accession>
<evidence type="ECO:0000313" key="1">
    <source>
        <dbReference type="EMBL" id="EJV17402.1"/>
    </source>
</evidence>